<feature type="domain" description="ABC transmembrane type-1" evidence="11">
    <location>
        <begin position="64"/>
        <end position="248"/>
    </location>
</feature>
<comment type="similarity">
    <text evidence="7">Belongs to the binding-protein-dependent transport system permease family.</text>
</comment>
<keyword evidence="5 7" id="KW-1133">Transmembrane helix</keyword>
<evidence type="ECO:0000313" key="13">
    <source>
        <dbReference type="Proteomes" id="UP000627838"/>
    </source>
</evidence>
<evidence type="ECO:0000259" key="10">
    <source>
        <dbReference type="PROSITE" id="PS50893"/>
    </source>
</evidence>
<organism evidence="12 13">
    <name type="scientific">Actinomadura algeriensis</name>
    <dbReference type="NCBI Taxonomy" id="1679523"/>
    <lineage>
        <taxon>Bacteria</taxon>
        <taxon>Bacillati</taxon>
        <taxon>Actinomycetota</taxon>
        <taxon>Actinomycetes</taxon>
        <taxon>Streptosporangiales</taxon>
        <taxon>Thermomonosporaceae</taxon>
        <taxon>Actinomadura</taxon>
    </lineage>
</organism>
<keyword evidence="13" id="KW-1185">Reference proteome</keyword>
<dbReference type="SUPFAM" id="SSF52540">
    <property type="entry name" value="P-loop containing nucleoside triphosphate hydrolases"/>
    <property type="match status" value="2"/>
</dbReference>
<evidence type="ECO:0000256" key="4">
    <source>
        <dbReference type="ARBA" id="ARBA00022840"/>
    </source>
</evidence>
<dbReference type="Gene3D" id="1.10.3720.10">
    <property type="entry name" value="MetI-like"/>
    <property type="match status" value="1"/>
</dbReference>
<dbReference type="InterPro" id="IPR000515">
    <property type="entry name" value="MetI-like"/>
</dbReference>
<dbReference type="PROSITE" id="PS50893">
    <property type="entry name" value="ABC_TRANSPORTER_2"/>
    <property type="match status" value="2"/>
</dbReference>
<feature type="compositionally biased region" description="Basic and acidic residues" evidence="8">
    <location>
        <begin position="490"/>
        <end position="505"/>
    </location>
</feature>
<dbReference type="RefSeq" id="WP_192759668.1">
    <property type="nucleotide sequence ID" value="NZ_JADBDZ010000001.1"/>
</dbReference>
<feature type="region of interest" description="Disordered" evidence="8">
    <location>
        <begin position="484"/>
        <end position="505"/>
    </location>
</feature>
<evidence type="ECO:0000256" key="9">
    <source>
        <dbReference type="SAM" id="SignalP"/>
    </source>
</evidence>
<dbReference type="Gene3D" id="3.40.50.300">
    <property type="entry name" value="P-loop containing nucleotide triphosphate hydrolases"/>
    <property type="match status" value="2"/>
</dbReference>
<name>A0ABR9JRQ7_9ACTN</name>
<feature type="region of interest" description="Disordered" evidence="8">
    <location>
        <begin position="248"/>
        <end position="269"/>
    </location>
</feature>
<feature type="signal peptide" evidence="9">
    <location>
        <begin position="1"/>
        <end position="22"/>
    </location>
</feature>
<gene>
    <name evidence="12" type="ORF">H4W34_002891</name>
</gene>
<evidence type="ECO:0000256" key="5">
    <source>
        <dbReference type="ARBA" id="ARBA00022989"/>
    </source>
</evidence>
<dbReference type="InterPro" id="IPR003439">
    <property type="entry name" value="ABC_transporter-like_ATP-bd"/>
</dbReference>
<feature type="domain" description="ABC transporter" evidence="10">
    <location>
        <begin position="274"/>
        <end position="510"/>
    </location>
</feature>
<dbReference type="Pfam" id="PF00528">
    <property type="entry name" value="BPD_transp_1"/>
    <property type="match status" value="1"/>
</dbReference>
<evidence type="ECO:0000259" key="11">
    <source>
        <dbReference type="PROSITE" id="PS50928"/>
    </source>
</evidence>
<keyword evidence="3" id="KW-0547">Nucleotide-binding</keyword>
<evidence type="ECO:0000256" key="1">
    <source>
        <dbReference type="ARBA" id="ARBA00004141"/>
    </source>
</evidence>
<dbReference type="PANTHER" id="PTHR24220">
    <property type="entry name" value="IMPORT ATP-BINDING PROTEIN"/>
    <property type="match status" value="1"/>
</dbReference>
<dbReference type="PROSITE" id="PS00211">
    <property type="entry name" value="ABC_TRANSPORTER_1"/>
    <property type="match status" value="2"/>
</dbReference>
<dbReference type="InterPro" id="IPR017871">
    <property type="entry name" value="ABC_transporter-like_CS"/>
</dbReference>
<proteinExistence type="inferred from homology"/>
<keyword evidence="4 12" id="KW-0067">ATP-binding</keyword>
<keyword evidence="7" id="KW-0813">Transport</keyword>
<feature type="transmembrane region" description="Helical" evidence="7">
    <location>
        <begin position="63"/>
        <end position="88"/>
    </location>
</feature>
<feature type="domain" description="ABC transporter" evidence="10">
    <location>
        <begin position="508"/>
        <end position="733"/>
    </location>
</feature>
<evidence type="ECO:0000256" key="6">
    <source>
        <dbReference type="ARBA" id="ARBA00023136"/>
    </source>
</evidence>
<dbReference type="InterPro" id="IPR027417">
    <property type="entry name" value="P-loop_NTPase"/>
</dbReference>
<dbReference type="InterPro" id="IPR035906">
    <property type="entry name" value="MetI-like_sf"/>
</dbReference>
<dbReference type="SMART" id="SM00382">
    <property type="entry name" value="AAA"/>
    <property type="match status" value="2"/>
</dbReference>
<evidence type="ECO:0000256" key="2">
    <source>
        <dbReference type="ARBA" id="ARBA00022692"/>
    </source>
</evidence>
<feature type="transmembrane region" description="Helical" evidence="7">
    <location>
        <begin position="100"/>
        <end position="118"/>
    </location>
</feature>
<dbReference type="PANTHER" id="PTHR24220:SF685">
    <property type="entry name" value="ABC TRANSPORTER RELATED"/>
    <property type="match status" value="1"/>
</dbReference>
<dbReference type="SUPFAM" id="SSF161098">
    <property type="entry name" value="MetI-like"/>
    <property type="match status" value="1"/>
</dbReference>
<dbReference type="Pfam" id="PF00005">
    <property type="entry name" value="ABC_tran"/>
    <property type="match status" value="2"/>
</dbReference>
<dbReference type="InterPro" id="IPR003593">
    <property type="entry name" value="AAA+_ATPase"/>
</dbReference>
<dbReference type="GO" id="GO:0005524">
    <property type="term" value="F:ATP binding"/>
    <property type="evidence" value="ECO:0007669"/>
    <property type="project" value="UniProtKB-KW"/>
</dbReference>
<sequence>MRVRWTIAAAAVGAALFGAAVAPHDPSVSVGAPWAPPSPGLPLGTDSAGRDVLSRLLAGGRTITATALAGAAAASVLGVLGGLATGWAGRRTARWARAGTDLLLALPFLLVALVLAAALPAPAAVIAATVCGGAPLGARMIGDLVRHARRAGYVEAARGRGEGSAAIAVREVLPSLAGAVPADAIARFVLALQLAAAFGTLGLGTDPATPDWGASLRENLPGAALNPWALAAPAAALTTVALTTAAAAAAPAPARRRRRPAPPDATALPREAGLVVDGLTVVDADGRTIVDGAELHAAPGEVVAIVGPSGGGKTTTVRAALDVLAPGLHRTAGVVTWHGRAVRPGRAARRLRRAAAGLLDQDPAATLNPLMTVSALVLEGPRRTPAAARARLAALGLDADALWHRRPGELSGGQAQRVALARTLLGDPELLVLDEPTSGLDPDALDLVAAAIERRRGDGRSVTLVISHDAAFVARVADRVVRIGPAPPAPREEPEPEAGAHDDARPVLDVRGLRAGHGTDVLLDGVSLTLHPGELVAVAGPSGSGKSTLLRALAGLHPASAGTLLLDGRPVPWPVGARDLGALRGVQFAAQSPATALNPAHRVRTAVARPLRRLHPARSREEIRTRVAELLADVGLAPDLADRRPGELSGGQRQRVAIARALAAAPAVLLADEITSALDPASAADLLHLLDRLRRDGTAVLLVTHDPAVAARADRVLRLAGRRLARTENEPHAR</sequence>
<evidence type="ECO:0000256" key="7">
    <source>
        <dbReference type="RuleBase" id="RU363032"/>
    </source>
</evidence>
<evidence type="ECO:0000256" key="8">
    <source>
        <dbReference type="SAM" id="MobiDB-lite"/>
    </source>
</evidence>
<protein>
    <submittedName>
        <fullName evidence="12">Peptide/nickel transport system ATP-binding protein</fullName>
    </submittedName>
</protein>
<comment type="subcellular location">
    <subcellularLocation>
        <location evidence="7">Cell membrane</location>
        <topology evidence="7">Multi-pass membrane protein</topology>
    </subcellularLocation>
    <subcellularLocation>
        <location evidence="1">Membrane</location>
        <topology evidence="1">Multi-pass membrane protein</topology>
    </subcellularLocation>
</comment>
<keyword evidence="6 7" id="KW-0472">Membrane</keyword>
<reference evidence="12 13" key="1">
    <citation type="submission" date="2020-10" db="EMBL/GenBank/DDBJ databases">
        <title>Sequencing the genomes of 1000 actinobacteria strains.</title>
        <authorList>
            <person name="Klenk H.-P."/>
        </authorList>
    </citation>
    <scope>NUCLEOTIDE SEQUENCE [LARGE SCALE GENOMIC DNA]</scope>
    <source>
        <strain evidence="12 13">DSM 46744</strain>
    </source>
</reference>
<keyword evidence="9" id="KW-0732">Signal</keyword>
<comment type="caution">
    <text evidence="12">The sequence shown here is derived from an EMBL/GenBank/DDBJ whole genome shotgun (WGS) entry which is preliminary data.</text>
</comment>
<evidence type="ECO:0000313" key="12">
    <source>
        <dbReference type="EMBL" id="MBE1533058.1"/>
    </source>
</evidence>
<accession>A0ABR9JRQ7</accession>
<dbReference type="Proteomes" id="UP000627838">
    <property type="component" value="Unassembled WGS sequence"/>
</dbReference>
<evidence type="ECO:0000256" key="3">
    <source>
        <dbReference type="ARBA" id="ARBA00022741"/>
    </source>
</evidence>
<keyword evidence="2 7" id="KW-0812">Transmembrane</keyword>
<dbReference type="EMBL" id="JADBDZ010000001">
    <property type="protein sequence ID" value="MBE1533058.1"/>
    <property type="molecule type" value="Genomic_DNA"/>
</dbReference>
<feature type="chain" id="PRO_5045951348" evidence="9">
    <location>
        <begin position="23"/>
        <end position="734"/>
    </location>
</feature>
<dbReference type="InterPro" id="IPR015854">
    <property type="entry name" value="ABC_transpr_LolD-like"/>
</dbReference>
<dbReference type="PROSITE" id="PS50928">
    <property type="entry name" value="ABC_TM1"/>
    <property type="match status" value="1"/>
</dbReference>